<organism evidence="6 7">
    <name type="scientific">Paragonimus heterotremus</name>
    <dbReference type="NCBI Taxonomy" id="100268"/>
    <lineage>
        <taxon>Eukaryota</taxon>
        <taxon>Metazoa</taxon>
        <taxon>Spiralia</taxon>
        <taxon>Lophotrochozoa</taxon>
        <taxon>Platyhelminthes</taxon>
        <taxon>Trematoda</taxon>
        <taxon>Digenea</taxon>
        <taxon>Plagiorchiida</taxon>
        <taxon>Troglotremata</taxon>
        <taxon>Troglotrematidae</taxon>
        <taxon>Paragonimus</taxon>
    </lineage>
</organism>
<dbReference type="GO" id="GO:0005886">
    <property type="term" value="C:plasma membrane"/>
    <property type="evidence" value="ECO:0007669"/>
    <property type="project" value="TreeGrafter"/>
</dbReference>
<evidence type="ECO:0000256" key="5">
    <source>
        <dbReference type="SAM" id="Phobius"/>
    </source>
</evidence>
<dbReference type="EMBL" id="LUCH01017243">
    <property type="protein sequence ID" value="KAF5395176.1"/>
    <property type="molecule type" value="Genomic_DNA"/>
</dbReference>
<keyword evidence="4 5" id="KW-0472">Membrane</keyword>
<dbReference type="SUPFAM" id="SSF48652">
    <property type="entry name" value="Tetraspanin"/>
    <property type="match status" value="1"/>
</dbReference>
<dbReference type="InterPro" id="IPR008952">
    <property type="entry name" value="Tetraspanin_EC2_sf"/>
</dbReference>
<comment type="caution">
    <text evidence="6">The sequence shown here is derived from an EMBL/GenBank/DDBJ whole genome shotgun (WGS) entry which is preliminary data.</text>
</comment>
<dbReference type="Proteomes" id="UP000748531">
    <property type="component" value="Unassembled WGS sequence"/>
</dbReference>
<dbReference type="OrthoDB" id="10051670at2759"/>
<evidence type="ECO:0000313" key="6">
    <source>
        <dbReference type="EMBL" id="KAF5395176.1"/>
    </source>
</evidence>
<dbReference type="CDD" id="cd03127">
    <property type="entry name" value="tetraspanin_LEL"/>
    <property type="match status" value="1"/>
</dbReference>
<protein>
    <recommendedName>
        <fullName evidence="8">Tetraspanin</fullName>
    </recommendedName>
</protein>
<evidence type="ECO:0000256" key="2">
    <source>
        <dbReference type="ARBA" id="ARBA00022692"/>
    </source>
</evidence>
<proteinExistence type="predicted"/>
<gene>
    <name evidence="6" type="ORF">PHET_06435</name>
</gene>
<keyword evidence="2 5" id="KW-0812">Transmembrane</keyword>
<evidence type="ECO:0000313" key="7">
    <source>
        <dbReference type="Proteomes" id="UP000748531"/>
    </source>
</evidence>
<sequence length="233" mass="26470">MNKNDISDYNCFRIILAVLHILVLSNGIGLIVLGICLHKEVSNLGYNEDKIISGLIITLVILGCILIPTGIIGILGVHDNGHFKLTVCSFLLILLIISQFTCGISAVALRRKIYNTYYRKISKYVSGYYRIPRYQRSVDFMQMKLQCCGIKSPYNYPWYIPDSCYTNYKLNKKGCSEAMGLFFQKYLLIILAVNNSFACFQLFPCILGFVLAKRFQSAKDTENLTMNMSFSKP</sequence>
<dbReference type="PANTHER" id="PTHR19282:SF544">
    <property type="entry name" value="TETRASPANIN"/>
    <property type="match status" value="1"/>
</dbReference>
<dbReference type="Pfam" id="PF00335">
    <property type="entry name" value="Tetraspanin"/>
    <property type="match status" value="1"/>
</dbReference>
<accession>A0A8J4T021</accession>
<reference evidence="6" key="1">
    <citation type="submission" date="2019-05" db="EMBL/GenBank/DDBJ databases">
        <title>Annotation for the trematode Paragonimus heterotremus.</title>
        <authorList>
            <person name="Choi Y.-J."/>
        </authorList>
    </citation>
    <scope>NUCLEOTIDE SEQUENCE</scope>
    <source>
        <strain evidence="6">LC</strain>
    </source>
</reference>
<keyword evidence="7" id="KW-1185">Reference proteome</keyword>
<feature type="transmembrane region" description="Helical" evidence="5">
    <location>
        <begin position="12"/>
        <end position="35"/>
    </location>
</feature>
<evidence type="ECO:0000256" key="4">
    <source>
        <dbReference type="ARBA" id="ARBA00023136"/>
    </source>
</evidence>
<feature type="transmembrane region" description="Helical" evidence="5">
    <location>
        <begin position="55"/>
        <end position="77"/>
    </location>
</feature>
<evidence type="ECO:0000256" key="3">
    <source>
        <dbReference type="ARBA" id="ARBA00022989"/>
    </source>
</evidence>
<evidence type="ECO:0000256" key="1">
    <source>
        <dbReference type="ARBA" id="ARBA00004141"/>
    </source>
</evidence>
<evidence type="ECO:0008006" key="8">
    <source>
        <dbReference type="Google" id="ProtNLM"/>
    </source>
</evidence>
<dbReference type="Gene3D" id="1.10.1450.10">
    <property type="entry name" value="Tetraspanin"/>
    <property type="match status" value="1"/>
</dbReference>
<dbReference type="PANTHER" id="PTHR19282">
    <property type="entry name" value="TETRASPANIN"/>
    <property type="match status" value="1"/>
</dbReference>
<dbReference type="AlphaFoldDB" id="A0A8J4T021"/>
<dbReference type="PRINTS" id="PR00259">
    <property type="entry name" value="TMFOUR"/>
</dbReference>
<name>A0A8J4T021_9TREM</name>
<feature type="transmembrane region" description="Helical" evidence="5">
    <location>
        <begin position="89"/>
        <end position="109"/>
    </location>
</feature>
<keyword evidence="3 5" id="KW-1133">Transmembrane helix</keyword>
<feature type="transmembrane region" description="Helical" evidence="5">
    <location>
        <begin position="186"/>
        <end position="212"/>
    </location>
</feature>
<comment type="subcellular location">
    <subcellularLocation>
        <location evidence="1">Membrane</location>
        <topology evidence="1">Multi-pass membrane protein</topology>
    </subcellularLocation>
</comment>
<dbReference type="InterPro" id="IPR018499">
    <property type="entry name" value="Tetraspanin/Peripherin"/>
</dbReference>